<accession>A0AAV2E794</accession>
<dbReference type="Proteomes" id="UP001497516">
    <property type="component" value="Chromosome 4"/>
</dbReference>
<protein>
    <recommendedName>
        <fullName evidence="3">Secreted protein</fullName>
    </recommendedName>
</protein>
<name>A0AAV2E794_9ROSI</name>
<evidence type="ECO:0000313" key="2">
    <source>
        <dbReference type="Proteomes" id="UP001497516"/>
    </source>
</evidence>
<proteinExistence type="predicted"/>
<evidence type="ECO:0000313" key="1">
    <source>
        <dbReference type="EMBL" id="CAL1381816.1"/>
    </source>
</evidence>
<sequence>MRPSLVRQSERSFHCLAVVVRSLCEQSPRQQHQKKDSALDANKQTCCILPTAVNVHSQHHLSQSPKEAACK</sequence>
<keyword evidence="2" id="KW-1185">Reference proteome</keyword>
<gene>
    <name evidence="1" type="ORF">LTRI10_LOCUS23171</name>
</gene>
<dbReference type="AlphaFoldDB" id="A0AAV2E794"/>
<organism evidence="1 2">
    <name type="scientific">Linum trigynum</name>
    <dbReference type="NCBI Taxonomy" id="586398"/>
    <lineage>
        <taxon>Eukaryota</taxon>
        <taxon>Viridiplantae</taxon>
        <taxon>Streptophyta</taxon>
        <taxon>Embryophyta</taxon>
        <taxon>Tracheophyta</taxon>
        <taxon>Spermatophyta</taxon>
        <taxon>Magnoliopsida</taxon>
        <taxon>eudicotyledons</taxon>
        <taxon>Gunneridae</taxon>
        <taxon>Pentapetalae</taxon>
        <taxon>rosids</taxon>
        <taxon>fabids</taxon>
        <taxon>Malpighiales</taxon>
        <taxon>Linaceae</taxon>
        <taxon>Linum</taxon>
    </lineage>
</organism>
<dbReference type="EMBL" id="OZ034817">
    <property type="protein sequence ID" value="CAL1381816.1"/>
    <property type="molecule type" value="Genomic_DNA"/>
</dbReference>
<evidence type="ECO:0008006" key="3">
    <source>
        <dbReference type="Google" id="ProtNLM"/>
    </source>
</evidence>
<reference evidence="1 2" key="1">
    <citation type="submission" date="2024-04" db="EMBL/GenBank/DDBJ databases">
        <authorList>
            <person name="Fracassetti M."/>
        </authorList>
    </citation>
    <scope>NUCLEOTIDE SEQUENCE [LARGE SCALE GENOMIC DNA]</scope>
</reference>